<dbReference type="Proteomes" id="UP000030905">
    <property type="component" value="Chromosome"/>
</dbReference>
<dbReference type="EMBL" id="JPGY02000001">
    <property type="protein sequence ID" value="KRU13299.1"/>
    <property type="molecule type" value="Genomic_DNA"/>
</dbReference>
<dbReference type="EMBL" id="CP009268">
    <property type="protein sequence ID" value="AJA50690.1"/>
    <property type="molecule type" value="Genomic_DNA"/>
</dbReference>
<dbReference type="AlphaFoldDB" id="A0A0H3J1W2"/>
<reference evidence="2 5" key="1">
    <citation type="journal article" date="2015" name="Genome Announc.">
        <title>Complete Genome Sequence of the Nitrogen-Fixing and Solvent-Producing Clostridium pasteurianum DSM 525.</title>
        <authorList>
            <person name="Poehlein A."/>
            <person name="Grosse-Honebrink A."/>
            <person name="Zhang Y."/>
            <person name="Minton N.P."/>
            <person name="Daniel R."/>
        </authorList>
    </citation>
    <scope>NUCLEOTIDE SEQUENCE [LARGE SCALE GENOMIC DNA]</scope>
    <source>
        <strain evidence="2">DSM 525</strain>
        <strain evidence="5">DSM 525 / ATCC 6013</strain>
    </source>
</reference>
<dbReference type="GeneID" id="93072828"/>
<evidence type="ECO:0000313" key="4">
    <source>
        <dbReference type="Proteomes" id="UP000028042"/>
    </source>
</evidence>
<dbReference type="InterPro" id="IPR003495">
    <property type="entry name" value="CobW/HypB/UreG_nucleotide-bd"/>
</dbReference>
<dbReference type="RefSeq" id="WP_004455324.1">
    <property type="nucleotide sequence ID" value="NZ_ANZB01000001.1"/>
</dbReference>
<dbReference type="eggNOG" id="COG0523">
    <property type="taxonomic scope" value="Bacteria"/>
</dbReference>
<dbReference type="Proteomes" id="UP000028042">
    <property type="component" value="Unassembled WGS sequence"/>
</dbReference>
<dbReference type="PATRIC" id="fig|1262449.3.peg.500"/>
<reference evidence="3 4" key="3">
    <citation type="journal article" name="Genome Announc.">
        <title>Improved Draft Genome Sequence of Clostridium pasteurianum Strain ATCC 6013 (DSM 525) Using a Hybrid Next-Generation Sequencing Approach.</title>
        <authorList>
            <person name="Pyne M.E."/>
            <person name="Utturkar S."/>
            <person name="Brown S.D."/>
            <person name="Moo-Young M."/>
            <person name="Chung D.A."/>
            <person name="Chou C.P."/>
        </authorList>
    </citation>
    <scope>NUCLEOTIDE SEQUENCE [LARGE SCALE GENOMIC DNA]</scope>
    <source>
        <strain evidence="3 4">ATCC 6013</strain>
    </source>
</reference>
<keyword evidence="5" id="KW-1185">Reference proteome</keyword>
<dbReference type="KEGG" id="cpat:CLPA_c06020"/>
<name>A0A0H3J1W2_CLOPA</name>
<dbReference type="Pfam" id="PF02492">
    <property type="entry name" value="cobW"/>
    <property type="match status" value="1"/>
</dbReference>
<organism evidence="2 5">
    <name type="scientific">Clostridium pasteurianum DSM 525 = ATCC 6013</name>
    <dbReference type="NCBI Taxonomy" id="1262449"/>
    <lineage>
        <taxon>Bacteria</taxon>
        <taxon>Bacillati</taxon>
        <taxon>Bacillota</taxon>
        <taxon>Clostridia</taxon>
        <taxon>Eubacteriales</taxon>
        <taxon>Clostridiaceae</taxon>
        <taxon>Clostridium</taxon>
    </lineage>
</organism>
<proteinExistence type="predicted"/>
<dbReference type="InterPro" id="IPR027417">
    <property type="entry name" value="P-loop_NTPase"/>
</dbReference>
<accession>A0A0H3J1W2</accession>
<dbReference type="SUPFAM" id="SSF52540">
    <property type="entry name" value="P-loop containing nucleoside triphosphate hydrolases"/>
    <property type="match status" value="1"/>
</dbReference>
<evidence type="ECO:0000313" key="2">
    <source>
        <dbReference type="EMBL" id="AJA50690.1"/>
    </source>
</evidence>
<gene>
    <name evidence="2" type="ORF">CLPA_c06020</name>
    <name evidence="3" type="ORF">CP6013_02547</name>
</gene>
<feature type="domain" description="CobW/HypB/UreG nucleotide-binding" evidence="1">
    <location>
        <begin position="8"/>
        <end position="174"/>
    </location>
</feature>
<reference evidence="3" key="2">
    <citation type="submission" date="2015-10" db="EMBL/GenBank/DDBJ databases">
        <title>Improved Draft Genome Sequence of Clostridium pasteurianum Strain ATCC 6013 (DSM 525) Using a Hybrid Next-Generation Sequencing Approach.</title>
        <authorList>
            <person name="Pyne M.E."/>
            <person name="Utturkar S.M."/>
            <person name="Brown S.D."/>
            <person name="Moo-Young M."/>
            <person name="Chung D.A."/>
            <person name="Chou P.C."/>
        </authorList>
    </citation>
    <scope>NUCLEOTIDE SEQUENCE</scope>
    <source>
        <strain evidence="3">ATCC 6013</strain>
    </source>
</reference>
<protein>
    <submittedName>
        <fullName evidence="2">CobW/HypB/UreG, family protein</fullName>
    </submittedName>
    <submittedName>
        <fullName evidence="3">Cobalamin synthesis protein P47K</fullName>
    </submittedName>
</protein>
<dbReference type="Gene3D" id="3.40.50.300">
    <property type="entry name" value="P-loop containing nucleotide triphosphate hydrolases"/>
    <property type="match status" value="1"/>
</dbReference>
<sequence length="213" mass="24376">MILRTNIEIVTGFLGCGKTTFINALLDNTLVHNELVIVVQCEEGQTFIDEKFRNKKEILIKKLGTSNIISTNFIKEIIDVNKPHRIIIEHNGSKKLEGVLNIIHNKKLKYRCKVTDIFNIIDVSTFKVYIENMGSLLLSGIENSDLIVLSNVNKLLASQINEVVNLLKKYNYEAYILGVDNIKNISFVLMKENILFNGYLKEFNVLVKNFIKK</sequence>
<evidence type="ECO:0000259" key="1">
    <source>
        <dbReference type="Pfam" id="PF02492"/>
    </source>
</evidence>
<evidence type="ECO:0000313" key="5">
    <source>
        <dbReference type="Proteomes" id="UP000030905"/>
    </source>
</evidence>
<dbReference type="KEGG" id="cpae:CPAST_c06020"/>
<evidence type="ECO:0000313" key="3">
    <source>
        <dbReference type="EMBL" id="KRU13299.1"/>
    </source>
</evidence>